<gene>
    <name evidence="3" type="ORF">Poly59_08000</name>
</gene>
<dbReference type="PANTHER" id="PTHR43646">
    <property type="entry name" value="GLYCOSYLTRANSFERASE"/>
    <property type="match status" value="1"/>
</dbReference>
<comment type="caution">
    <text evidence="3">The sequence shown here is derived from an EMBL/GenBank/DDBJ whole genome shotgun (WGS) entry which is preliminary data.</text>
</comment>
<accession>A0A5C6FE93</accession>
<dbReference type="EMBL" id="SJPX01000001">
    <property type="protein sequence ID" value="TWU57891.1"/>
    <property type="molecule type" value="Genomic_DNA"/>
</dbReference>
<evidence type="ECO:0000313" key="4">
    <source>
        <dbReference type="Proteomes" id="UP000317977"/>
    </source>
</evidence>
<evidence type="ECO:0000313" key="3">
    <source>
        <dbReference type="EMBL" id="TWU57891.1"/>
    </source>
</evidence>
<dbReference type="PANTHER" id="PTHR43646:SF6">
    <property type="entry name" value="PRE-MYCOFACTOCIN GLYCOSYLTRANSFERASE"/>
    <property type="match status" value="1"/>
</dbReference>
<dbReference type="SUPFAM" id="SSF53448">
    <property type="entry name" value="Nucleotide-diphospho-sugar transferases"/>
    <property type="match status" value="1"/>
</dbReference>
<keyword evidence="1" id="KW-0812">Transmembrane</keyword>
<protein>
    <submittedName>
        <fullName evidence="3">Glycosyl transferase family 2</fullName>
    </submittedName>
</protein>
<dbReference type="OrthoDB" id="9811884at2"/>
<keyword evidence="1" id="KW-0472">Membrane</keyword>
<dbReference type="GO" id="GO:0016740">
    <property type="term" value="F:transferase activity"/>
    <property type="evidence" value="ECO:0007669"/>
    <property type="project" value="UniProtKB-KW"/>
</dbReference>
<evidence type="ECO:0000259" key="2">
    <source>
        <dbReference type="Pfam" id="PF00535"/>
    </source>
</evidence>
<dbReference type="InterPro" id="IPR001173">
    <property type="entry name" value="Glyco_trans_2-like"/>
</dbReference>
<dbReference type="Proteomes" id="UP000317977">
    <property type="component" value="Unassembled WGS sequence"/>
</dbReference>
<feature type="domain" description="Glycosyltransferase 2-like" evidence="2">
    <location>
        <begin position="18"/>
        <end position="137"/>
    </location>
</feature>
<sequence>MNLSENVRNEVGVVAIGRNEGERLKRCLQSVQGYRAVVYVDSNSSDASVDMAKQMGVSVVELDMSKPFSAARARNEGFDRLMELFPETKYVQFADGDCEIVKGWIDRAVSEMDQDSALAAVAGRRRERYPSFSIYNQLCDMEWNTPVGDAKACGGDALLRTAALSQAGGYNPVVIAGEEPELCVRMRSMGWKIRRVDCEMTLHDAAMTRFKQWWRRMQRSGHAYAQGANMHGGAPERHWVRELRSICFWAFVVPLISLLLAWPTSGLSLLLLIGYPVLMRRVYRYYQGRGFTNSDARLAAIFDVLAKFPQFVGVAVFYVNHLQSKHTKLIEYKGATQ</sequence>
<feature type="transmembrane region" description="Helical" evidence="1">
    <location>
        <begin position="298"/>
        <end position="319"/>
    </location>
</feature>
<dbReference type="Pfam" id="PF00535">
    <property type="entry name" value="Glycos_transf_2"/>
    <property type="match status" value="1"/>
</dbReference>
<dbReference type="Gene3D" id="3.90.550.10">
    <property type="entry name" value="Spore Coat Polysaccharide Biosynthesis Protein SpsA, Chain A"/>
    <property type="match status" value="1"/>
</dbReference>
<keyword evidence="3" id="KW-0808">Transferase</keyword>
<evidence type="ECO:0000256" key="1">
    <source>
        <dbReference type="SAM" id="Phobius"/>
    </source>
</evidence>
<proteinExistence type="predicted"/>
<reference evidence="3 4" key="1">
    <citation type="submission" date="2019-02" db="EMBL/GenBank/DDBJ databases">
        <title>Deep-cultivation of Planctomycetes and their phenomic and genomic characterization uncovers novel biology.</title>
        <authorList>
            <person name="Wiegand S."/>
            <person name="Jogler M."/>
            <person name="Boedeker C."/>
            <person name="Pinto D."/>
            <person name="Vollmers J."/>
            <person name="Rivas-Marin E."/>
            <person name="Kohn T."/>
            <person name="Peeters S.H."/>
            <person name="Heuer A."/>
            <person name="Rast P."/>
            <person name="Oberbeckmann S."/>
            <person name="Bunk B."/>
            <person name="Jeske O."/>
            <person name="Meyerdierks A."/>
            <person name="Storesund J.E."/>
            <person name="Kallscheuer N."/>
            <person name="Luecker S."/>
            <person name="Lage O.M."/>
            <person name="Pohl T."/>
            <person name="Merkel B.J."/>
            <person name="Hornburger P."/>
            <person name="Mueller R.-W."/>
            <person name="Bruemmer F."/>
            <person name="Labrenz M."/>
            <person name="Spormann A.M."/>
            <person name="Op Den Camp H."/>
            <person name="Overmann J."/>
            <person name="Amann R."/>
            <person name="Jetten M.S.M."/>
            <person name="Mascher T."/>
            <person name="Medema M.H."/>
            <person name="Devos D.P."/>
            <person name="Kaster A.-K."/>
            <person name="Ovreas L."/>
            <person name="Rohde M."/>
            <person name="Galperin M.Y."/>
            <person name="Jogler C."/>
        </authorList>
    </citation>
    <scope>NUCLEOTIDE SEQUENCE [LARGE SCALE GENOMIC DNA]</scope>
    <source>
        <strain evidence="3 4">Poly59</strain>
    </source>
</reference>
<dbReference type="AlphaFoldDB" id="A0A5C6FE93"/>
<organism evidence="3 4">
    <name type="scientific">Rubripirellula reticaptiva</name>
    <dbReference type="NCBI Taxonomy" id="2528013"/>
    <lineage>
        <taxon>Bacteria</taxon>
        <taxon>Pseudomonadati</taxon>
        <taxon>Planctomycetota</taxon>
        <taxon>Planctomycetia</taxon>
        <taxon>Pirellulales</taxon>
        <taxon>Pirellulaceae</taxon>
        <taxon>Rubripirellula</taxon>
    </lineage>
</organism>
<dbReference type="RefSeq" id="WP_146532706.1">
    <property type="nucleotide sequence ID" value="NZ_SJPX01000001.1"/>
</dbReference>
<keyword evidence="4" id="KW-1185">Reference proteome</keyword>
<dbReference type="InterPro" id="IPR029044">
    <property type="entry name" value="Nucleotide-diphossugar_trans"/>
</dbReference>
<feature type="transmembrane region" description="Helical" evidence="1">
    <location>
        <begin position="246"/>
        <end position="278"/>
    </location>
</feature>
<name>A0A5C6FE93_9BACT</name>
<keyword evidence="1" id="KW-1133">Transmembrane helix</keyword>